<dbReference type="InterPro" id="IPR008889">
    <property type="entry name" value="VQ"/>
</dbReference>
<dbReference type="Proteomes" id="UP001187192">
    <property type="component" value="Unassembled WGS sequence"/>
</dbReference>
<comment type="caution">
    <text evidence="3">The sequence shown here is derived from an EMBL/GenBank/DDBJ whole genome shotgun (WGS) entry which is preliminary data.</text>
</comment>
<proteinExistence type="predicted"/>
<feature type="region of interest" description="Disordered" evidence="1">
    <location>
        <begin position="74"/>
        <end position="93"/>
    </location>
</feature>
<keyword evidence="4" id="KW-1185">Reference proteome</keyword>
<dbReference type="PANTHER" id="PTHR33143">
    <property type="entry name" value="F16F4.1 PROTEIN-RELATED"/>
    <property type="match status" value="1"/>
</dbReference>
<dbReference type="PANTHER" id="PTHR33143:SF3">
    <property type="entry name" value="VQ MOTIF-CONTAINING PROTEIN 17-RELATED"/>
    <property type="match status" value="1"/>
</dbReference>
<gene>
    <name evidence="3" type="ORF">TIFTF001_025015</name>
</gene>
<sequence length="195" mass="21970">MEAITKKRTCNSTSPPSLSIHKDSYTISKAKAKIRIIHILAPNIIKTDVANFRELVQRLTGKPTENNCKKIKQITSIPTREEEDHDQSKNKAFPSKPLAKKVDMKTGFRGLDQHIVRDHQRIIKEEDQEGNLWISGHENNNVNSGADGFLERFSDLEGFIEELNGEFPSFPSLLNHPLEASNSFMQYGFGGPQPA</sequence>
<accession>A0AA88DH39</accession>
<organism evidence="3 4">
    <name type="scientific">Ficus carica</name>
    <name type="common">Common fig</name>
    <dbReference type="NCBI Taxonomy" id="3494"/>
    <lineage>
        <taxon>Eukaryota</taxon>
        <taxon>Viridiplantae</taxon>
        <taxon>Streptophyta</taxon>
        <taxon>Embryophyta</taxon>
        <taxon>Tracheophyta</taxon>
        <taxon>Spermatophyta</taxon>
        <taxon>Magnoliopsida</taxon>
        <taxon>eudicotyledons</taxon>
        <taxon>Gunneridae</taxon>
        <taxon>Pentapetalae</taxon>
        <taxon>rosids</taxon>
        <taxon>fabids</taxon>
        <taxon>Rosales</taxon>
        <taxon>Moraceae</taxon>
        <taxon>Ficeae</taxon>
        <taxon>Ficus</taxon>
    </lineage>
</organism>
<name>A0AA88DH39_FICCA</name>
<dbReference type="Pfam" id="PF05678">
    <property type="entry name" value="VQ"/>
    <property type="match status" value="1"/>
</dbReference>
<dbReference type="InterPro" id="IPR039607">
    <property type="entry name" value="VQ_8/17/18/20/21/25"/>
</dbReference>
<evidence type="ECO:0000313" key="4">
    <source>
        <dbReference type="Proteomes" id="UP001187192"/>
    </source>
</evidence>
<dbReference type="Gramene" id="FCD_00017172-RA">
    <property type="protein sequence ID" value="FCD_00017172-RA:cds"/>
    <property type="gene ID" value="FCD_00017172"/>
</dbReference>
<dbReference type="EMBL" id="BTGU01000060">
    <property type="protein sequence ID" value="GMN55887.1"/>
    <property type="molecule type" value="Genomic_DNA"/>
</dbReference>
<reference evidence="3" key="1">
    <citation type="submission" date="2023-07" db="EMBL/GenBank/DDBJ databases">
        <title>draft genome sequence of fig (Ficus carica).</title>
        <authorList>
            <person name="Takahashi T."/>
            <person name="Nishimura K."/>
        </authorList>
    </citation>
    <scope>NUCLEOTIDE SEQUENCE</scope>
</reference>
<feature type="compositionally biased region" description="Basic and acidic residues" evidence="1">
    <location>
        <begin position="79"/>
        <end position="89"/>
    </location>
</feature>
<evidence type="ECO:0000313" key="3">
    <source>
        <dbReference type="EMBL" id="GMN55887.1"/>
    </source>
</evidence>
<protein>
    <recommendedName>
        <fullName evidence="2">VQ domain-containing protein</fullName>
    </recommendedName>
</protein>
<dbReference type="AlphaFoldDB" id="A0AA88DH39"/>
<evidence type="ECO:0000259" key="2">
    <source>
        <dbReference type="Pfam" id="PF05678"/>
    </source>
</evidence>
<evidence type="ECO:0000256" key="1">
    <source>
        <dbReference type="SAM" id="MobiDB-lite"/>
    </source>
</evidence>
<feature type="domain" description="VQ" evidence="2">
    <location>
        <begin position="41"/>
        <end position="64"/>
    </location>
</feature>
<dbReference type="GO" id="GO:0005634">
    <property type="term" value="C:nucleus"/>
    <property type="evidence" value="ECO:0007669"/>
    <property type="project" value="TreeGrafter"/>
</dbReference>